<evidence type="ECO:0008006" key="3">
    <source>
        <dbReference type="Google" id="ProtNLM"/>
    </source>
</evidence>
<dbReference type="EMBL" id="BPLQ01001877">
    <property type="protein sequence ID" value="GIX86341.1"/>
    <property type="molecule type" value="Genomic_DNA"/>
</dbReference>
<dbReference type="Proteomes" id="UP001054837">
    <property type="component" value="Unassembled WGS sequence"/>
</dbReference>
<evidence type="ECO:0000313" key="2">
    <source>
        <dbReference type="Proteomes" id="UP001054837"/>
    </source>
</evidence>
<organism evidence="1 2">
    <name type="scientific">Caerostris darwini</name>
    <dbReference type="NCBI Taxonomy" id="1538125"/>
    <lineage>
        <taxon>Eukaryota</taxon>
        <taxon>Metazoa</taxon>
        <taxon>Ecdysozoa</taxon>
        <taxon>Arthropoda</taxon>
        <taxon>Chelicerata</taxon>
        <taxon>Arachnida</taxon>
        <taxon>Araneae</taxon>
        <taxon>Araneomorphae</taxon>
        <taxon>Entelegynae</taxon>
        <taxon>Araneoidea</taxon>
        <taxon>Araneidae</taxon>
        <taxon>Caerostris</taxon>
    </lineage>
</organism>
<accession>A0AAV4NNJ1</accession>
<comment type="caution">
    <text evidence="1">The sequence shown here is derived from an EMBL/GenBank/DDBJ whole genome shotgun (WGS) entry which is preliminary data.</text>
</comment>
<evidence type="ECO:0000313" key="1">
    <source>
        <dbReference type="EMBL" id="GIX86341.1"/>
    </source>
</evidence>
<gene>
    <name evidence="1" type="ORF">CDAR_590261</name>
</gene>
<protein>
    <recommendedName>
        <fullName evidence="3">DNA-directed RNA polymerase</fullName>
    </recommendedName>
</protein>
<keyword evidence="2" id="KW-1185">Reference proteome</keyword>
<dbReference type="AlphaFoldDB" id="A0AAV4NNJ1"/>
<sequence>MPTQQINYTSAAVWLMEPPDFLSRMPCWNRKGIMQMGLRLHVPMITSPRDWLNSKEIASLAHSYTRFNGGEQTVTDIMRHSYGFHTFGNLG</sequence>
<reference evidence="1 2" key="1">
    <citation type="submission" date="2021-06" db="EMBL/GenBank/DDBJ databases">
        <title>Caerostris darwini draft genome.</title>
        <authorList>
            <person name="Kono N."/>
            <person name="Arakawa K."/>
        </authorList>
    </citation>
    <scope>NUCLEOTIDE SEQUENCE [LARGE SCALE GENOMIC DNA]</scope>
</reference>
<proteinExistence type="predicted"/>
<name>A0AAV4NNJ1_9ARAC</name>